<dbReference type="EMBL" id="BPLQ01003490">
    <property type="protein sequence ID" value="GIY00883.1"/>
    <property type="molecule type" value="Genomic_DNA"/>
</dbReference>
<accession>A0AAV4PTX8</accession>
<dbReference type="AlphaFoldDB" id="A0AAV4PTX8"/>
<gene>
    <name evidence="1" type="ORF">CDAR_620541</name>
</gene>
<reference evidence="1 2" key="1">
    <citation type="submission" date="2021-06" db="EMBL/GenBank/DDBJ databases">
        <title>Caerostris darwini draft genome.</title>
        <authorList>
            <person name="Kono N."/>
            <person name="Arakawa K."/>
        </authorList>
    </citation>
    <scope>NUCLEOTIDE SEQUENCE [LARGE SCALE GENOMIC DNA]</scope>
</reference>
<protein>
    <submittedName>
        <fullName evidence="1">Uncharacterized protein</fullName>
    </submittedName>
</protein>
<name>A0AAV4PTX8_9ARAC</name>
<dbReference type="Proteomes" id="UP001054837">
    <property type="component" value="Unassembled WGS sequence"/>
</dbReference>
<evidence type="ECO:0000313" key="1">
    <source>
        <dbReference type="EMBL" id="GIY00883.1"/>
    </source>
</evidence>
<organism evidence="1 2">
    <name type="scientific">Caerostris darwini</name>
    <dbReference type="NCBI Taxonomy" id="1538125"/>
    <lineage>
        <taxon>Eukaryota</taxon>
        <taxon>Metazoa</taxon>
        <taxon>Ecdysozoa</taxon>
        <taxon>Arthropoda</taxon>
        <taxon>Chelicerata</taxon>
        <taxon>Arachnida</taxon>
        <taxon>Araneae</taxon>
        <taxon>Araneomorphae</taxon>
        <taxon>Entelegynae</taxon>
        <taxon>Araneoidea</taxon>
        <taxon>Araneidae</taxon>
        <taxon>Caerostris</taxon>
    </lineage>
</organism>
<feature type="non-terminal residue" evidence="1">
    <location>
        <position position="39"/>
    </location>
</feature>
<keyword evidence="2" id="KW-1185">Reference proteome</keyword>
<evidence type="ECO:0000313" key="2">
    <source>
        <dbReference type="Proteomes" id="UP001054837"/>
    </source>
</evidence>
<sequence>METRVVLELNGLPPEWERIFLRRGRSSGHITLIRTWRVL</sequence>
<proteinExistence type="predicted"/>
<comment type="caution">
    <text evidence="1">The sequence shown here is derived from an EMBL/GenBank/DDBJ whole genome shotgun (WGS) entry which is preliminary data.</text>
</comment>